<organism evidence="2 3">
    <name type="scientific">Jimgerdemannia flammicorona</name>
    <dbReference type="NCBI Taxonomy" id="994334"/>
    <lineage>
        <taxon>Eukaryota</taxon>
        <taxon>Fungi</taxon>
        <taxon>Fungi incertae sedis</taxon>
        <taxon>Mucoromycota</taxon>
        <taxon>Mucoromycotina</taxon>
        <taxon>Endogonomycetes</taxon>
        <taxon>Endogonales</taxon>
        <taxon>Endogonaceae</taxon>
        <taxon>Jimgerdemannia</taxon>
    </lineage>
</organism>
<dbReference type="InterPro" id="IPR051058">
    <property type="entry name" value="GDSL_Est/Lipase"/>
</dbReference>
<dbReference type="Proteomes" id="UP000274822">
    <property type="component" value="Unassembled WGS sequence"/>
</dbReference>
<dbReference type="CDD" id="cd01846">
    <property type="entry name" value="fatty_acyltransferase_like"/>
    <property type="match status" value="1"/>
</dbReference>
<dbReference type="InterPro" id="IPR001087">
    <property type="entry name" value="GDSL"/>
</dbReference>
<gene>
    <name evidence="2" type="ORF">BC938DRAFT_483685</name>
</gene>
<comment type="caution">
    <text evidence="2">The sequence shown here is derived from an EMBL/GenBank/DDBJ whole genome shotgun (WGS) entry which is preliminary data.</text>
</comment>
<dbReference type="GO" id="GO:0016788">
    <property type="term" value="F:hydrolase activity, acting on ester bonds"/>
    <property type="evidence" value="ECO:0007669"/>
    <property type="project" value="InterPro"/>
</dbReference>
<dbReference type="Pfam" id="PF00657">
    <property type="entry name" value="Lipase_GDSL"/>
    <property type="match status" value="1"/>
</dbReference>
<dbReference type="PANTHER" id="PTHR45648:SF22">
    <property type="entry name" value="GDSL LIPASE_ACYLHYDROLASE FAMILY PROTEIN (AFU_ORTHOLOGUE AFUA_4G14700)"/>
    <property type="match status" value="1"/>
</dbReference>
<evidence type="ECO:0000313" key="3">
    <source>
        <dbReference type="Proteomes" id="UP000274822"/>
    </source>
</evidence>
<dbReference type="AlphaFoldDB" id="A0A433QBI5"/>
<protein>
    <submittedName>
        <fullName evidence="2">GDSL lipase/esterase</fullName>
    </submittedName>
</protein>
<dbReference type="InterPro" id="IPR036514">
    <property type="entry name" value="SGNH_hydro_sf"/>
</dbReference>
<accession>A0A433QBI5</accession>
<keyword evidence="3" id="KW-1185">Reference proteome</keyword>
<name>A0A433QBI5_9FUNG</name>
<dbReference type="EMBL" id="RBNJ01009006">
    <property type="protein sequence ID" value="RUS27121.1"/>
    <property type="molecule type" value="Genomic_DNA"/>
</dbReference>
<dbReference type="SUPFAM" id="SSF52266">
    <property type="entry name" value="SGNH hydrolase"/>
    <property type="match status" value="1"/>
</dbReference>
<evidence type="ECO:0000313" key="2">
    <source>
        <dbReference type="EMBL" id="RUS27121.1"/>
    </source>
</evidence>
<dbReference type="Gene3D" id="3.40.50.1110">
    <property type="entry name" value="SGNH hydrolase"/>
    <property type="match status" value="1"/>
</dbReference>
<evidence type="ECO:0000256" key="1">
    <source>
        <dbReference type="ARBA" id="ARBA00022801"/>
    </source>
</evidence>
<sequence length="301" mass="33342">MPMHRLPSVLAPASISLPFNRLVVFGDSYSDTGHNFNLTQGKFPPSPPYDKKYSNGPVWCEYLAKNLGLTLENYAEGGATTDNNFVQGHTSPANLPVNGIYQQIQKVYLPTNPSTASTALYALFSSGNDFHVDKLLSANHSALNLLRAVSLLRSSLPTARHFLLFRSADLGNLPYFHPQAAGLFHHPFRSTLERGVATTVSARFNENLNAYTREYKQKNPEIELTVFETDKLFSGLDKQGEKHGFQNVKQQCVALDGRRFVPQGEIASHFYWDSVHVTTKGHELLAGEVAKALGEVYEGKA</sequence>
<reference evidence="2 3" key="1">
    <citation type="journal article" date="2018" name="New Phytol.">
        <title>Phylogenomics of Endogonaceae and evolution of mycorrhizas within Mucoromycota.</title>
        <authorList>
            <person name="Chang Y."/>
            <person name="Desiro A."/>
            <person name="Na H."/>
            <person name="Sandor L."/>
            <person name="Lipzen A."/>
            <person name="Clum A."/>
            <person name="Barry K."/>
            <person name="Grigoriev I.V."/>
            <person name="Martin F.M."/>
            <person name="Stajich J.E."/>
            <person name="Smith M.E."/>
            <person name="Bonito G."/>
            <person name="Spatafora J.W."/>
        </authorList>
    </citation>
    <scope>NUCLEOTIDE SEQUENCE [LARGE SCALE GENOMIC DNA]</scope>
    <source>
        <strain evidence="2 3">AD002</strain>
    </source>
</reference>
<keyword evidence="1" id="KW-0378">Hydrolase</keyword>
<proteinExistence type="predicted"/>
<dbReference type="PANTHER" id="PTHR45648">
    <property type="entry name" value="GDSL LIPASE/ACYLHYDROLASE FAMILY PROTEIN (AFU_ORTHOLOGUE AFUA_4G14700)"/>
    <property type="match status" value="1"/>
</dbReference>